<comment type="caution">
    <text evidence="1">The sequence shown here is derived from an EMBL/GenBank/DDBJ whole genome shotgun (WGS) entry which is preliminary data.</text>
</comment>
<dbReference type="InterPro" id="IPR027417">
    <property type="entry name" value="P-loop_NTPase"/>
</dbReference>
<protein>
    <submittedName>
        <fullName evidence="1">Terminase family protein</fullName>
    </submittedName>
</protein>
<proteinExistence type="predicted"/>
<accession>A0A951UP67</accession>
<dbReference type="Pfam" id="PF03237">
    <property type="entry name" value="Terminase_6N"/>
    <property type="match status" value="1"/>
</dbReference>
<dbReference type="Proteomes" id="UP000757435">
    <property type="component" value="Unassembled WGS sequence"/>
</dbReference>
<evidence type="ECO:0000313" key="2">
    <source>
        <dbReference type="Proteomes" id="UP000757435"/>
    </source>
</evidence>
<name>A0A951UP67_9CYAN</name>
<dbReference type="Gene3D" id="3.40.50.300">
    <property type="entry name" value="P-loop containing nucleotide triphosphate hydrolases"/>
    <property type="match status" value="1"/>
</dbReference>
<evidence type="ECO:0000313" key="1">
    <source>
        <dbReference type="EMBL" id="MBW4660980.1"/>
    </source>
</evidence>
<dbReference type="EMBL" id="JAHHHD010000028">
    <property type="protein sequence ID" value="MBW4660980.1"/>
    <property type="molecule type" value="Genomic_DNA"/>
</dbReference>
<reference evidence="1" key="1">
    <citation type="submission" date="2021-05" db="EMBL/GenBank/DDBJ databases">
        <authorList>
            <person name="Pietrasiak N."/>
            <person name="Ward R."/>
            <person name="Stajich J.E."/>
            <person name="Kurbessoian T."/>
        </authorList>
    </citation>
    <scope>NUCLEOTIDE SEQUENCE</scope>
    <source>
        <strain evidence="1">UHER 2000/2452</strain>
    </source>
</reference>
<reference evidence="1" key="2">
    <citation type="journal article" date="2022" name="Microbiol. Resour. Announc.">
        <title>Metagenome Sequencing to Explore Phylogenomics of Terrestrial Cyanobacteria.</title>
        <authorList>
            <person name="Ward R.D."/>
            <person name="Stajich J.E."/>
            <person name="Johansen J.R."/>
            <person name="Huntemann M."/>
            <person name="Clum A."/>
            <person name="Foster B."/>
            <person name="Foster B."/>
            <person name="Roux S."/>
            <person name="Palaniappan K."/>
            <person name="Varghese N."/>
            <person name="Mukherjee S."/>
            <person name="Reddy T.B.K."/>
            <person name="Daum C."/>
            <person name="Copeland A."/>
            <person name="Chen I.A."/>
            <person name="Ivanova N.N."/>
            <person name="Kyrpides N.C."/>
            <person name="Shapiro N."/>
            <person name="Eloe-Fadrosh E.A."/>
            <person name="Pietrasiak N."/>
        </authorList>
    </citation>
    <scope>NUCLEOTIDE SEQUENCE</scope>
    <source>
        <strain evidence="1">UHER 2000/2452</strain>
    </source>
</reference>
<organism evidence="1 2">
    <name type="scientific">Drouetiella hepatica Uher 2000/2452</name>
    <dbReference type="NCBI Taxonomy" id="904376"/>
    <lineage>
        <taxon>Bacteria</taxon>
        <taxon>Bacillati</taxon>
        <taxon>Cyanobacteriota</taxon>
        <taxon>Cyanophyceae</taxon>
        <taxon>Oculatellales</taxon>
        <taxon>Oculatellaceae</taxon>
        <taxon>Drouetiella</taxon>
    </lineage>
</organism>
<dbReference type="AlphaFoldDB" id="A0A951UP67"/>
<sequence>MGHWAALLQDEIDLRRQVEAEADVGCTLFEKFSPRPGGQSRFFEFAPIASTEPMDTRWLGLIGGIGSGKSHCGAAWFCSRMLLDPDSRGLVTANSYGQLARSSLMTLAEICRDFDIPLEPWVSGSVEDTALAIANRQRCYIGEDRAFVYVLSLNAFMGRVQSARGLQVRTSWIDEGAYAGEKSFQTLDGRLGRGPGFLKGQGLITSSPNGFNWIYDRFADPNRAAELKVLYVMFSCSTRDNVESLGEDYVQSLEANYTDELAAQELEGAFINTTTGRAYKYFDRAKHAMQGEDAEILFYDPNLDLHVSFDFNYSPATCTLAQVRGNEVHFFKEFFVMDSDTWEITSMVTEAIAQGKHQAEIYIYGDASGSARTAVSRQSNWDIVFNGFKDIGYHLGLGGRLHRRFAKANPPVKNRINSCNCLFKANRVYVDLEQCPELTKDWEVVGIIEGELDKTDPLRSHLSDAAGYLMHTLFPYKNVAIELRGNHGAVKGIAG</sequence>
<gene>
    <name evidence="1" type="ORF">KME15_20075</name>
</gene>